<evidence type="ECO:0000313" key="2">
    <source>
        <dbReference type="Proteomes" id="UP000254329"/>
    </source>
</evidence>
<dbReference type="STRING" id="733.B0186_04830"/>
<keyword evidence="2" id="KW-1185">Reference proteome</keyword>
<gene>
    <name evidence="1" type="ORF">NCTC1659_01589</name>
</gene>
<dbReference type="Proteomes" id="UP000254329">
    <property type="component" value="Unassembled WGS sequence"/>
</dbReference>
<protein>
    <submittedName>
        <fullName evidence="1">Uncharacterized protein</fullName>
    </submittedName>
</protein>
<reference evidence="1 2" key="1">
    <citation type="submission" date="2018-06" db="EMBL/GenBank/DDBJ databases">
        <authorList>
            <consortium name="Pathogen Informatics"/>
            <person name="Doyle S."/>
        </authorList>
    </citation>
    <scope>NUCLEOTIDE SEQUENCE [LARGE SCALE GENOMIC DNA]</scope>
    <source>
        <strain evidence="1 2">NCTC1659</strain>
    </source>
</reference>
<name>A0A1V4B1N7_9PAST</name>
<proteinExistence type="predicted"/>
<dbReference type="EMBL" id="UGHF01000001">
    <property type="protein sequence ID" value="STO60302.1"/>
    <property type="molecule type" value="Genomic_DNA"/>
</dbReference>
<sequence length="106" mass="12280">MTKNDLNLFLQALKERLIKEADLVLMKKIYQCVVEGGREKVRSSIKAENAREEIVISCAFKVLAKYGEEGLKAMIDYEDATRAFLEAKRRVELCTKNDKYPFEEDE</sequence>
<dbReference type="AlphaFoldDB" id="A0A1V4B1N7"/>
<dbReference type="RefSeq" id="WP_078218259.1">
    <property type="nucleotide sequence ID" value="NZ_MUXZ01000011.1"/>
</dbReference>
<evidence type="ECO:0000313" key="1">
    <source>
        <dbReference type="EMBL" id="STO60302.1"/>
    </source>
</evidence>
<accession>A0A1V4B1N7</accession>
<organism evidence="1 2">
    <name type="scientific">Canicola haemoglobinophilus</name>
    <dbReference type="NCBI Taxonomy" id="733"/>
    <lineage>
        <taxon>Bacteria</taxon>
        <taxon>Pseudomonadati</taxon>
        <taxon>Pseudomonadota</taxon>
        <taxon>Gammaproteobacteria</taxon>
        <taxon>Pasteurellales</taxon>
        <taxon>Pasteurellaceae</taxon>
        <taxon>Canicola</taxon>
    </lineage>
</organism>